<reference evidence="2" key="3">
    <citation type="submission" date="2025-09" db="UniProtKB">
        <authorList>
            <consortium name="Ensembl"/>
        </authorList>
    </citation>
    <scope>IDENTIFICATION</scope>
</reference>
<dbReference type="OMA" id="AYQHRIL"/>
<dbReference type="Pfam" id="PF15786">
    <property type="entry name" value="PET117"/>
    <property type="match status" value="1"/>
</dbReference>
<proteinExistence type="predicted"/>
<feature type="transmembrane region" description="Helical" evidence="1">
    <location>
        <begin position="6"/>
        <end position="23"/>
    </location>
</feature>
<accession>A0A670IGL2</accession>
<keyword evidence="1" id="KW-1133">Transmembrane helix</keyword>
<sequence>DRVSVVFSNGFSIVCNFTSVFLFQRLREGVLRDFERQHRKQENLRLLEQQIALTEQLEMERSKMLMGKESSQ</sequence>
<name>A0A670IGL2_PODMU</name>
<dbReference type="GeneTree" id="ENSGT00960000189392"/>
<keyword evidence="1" id="KW-0812">Transmembrane</keyword>
<evidence type="ECO:0000313" key="3">
    <source>
        <dbReference type="Proteomes" id="UP000472272"/>
    </source>
</evidence>
<keyword evidence="1" id="KW-0472">Membrane</keyword>
<keyword evidence="3" id="KW-1185">Reference proteome</keyword>
<evidence type="ECO:0000313" key="2">
    <source>
        <dbReference type="Ensembl" id="ENSPMRP00000010811.1"/>
    </source>
</evidence>
<organism evidence="2 3">
    <name type="scientific">Podarcis muralis</name>
    <name type="common">Wall lizard</name>
    <name type="synonym">Lacerta muralis</name>
    <dbReference type="NCBI Taxonomy" id="64176"/>
    <lineage>
        <taxon>Eukaryota</taxon>
        <taxon>Metazoa</taxon>
        <taxon>Chordata</taxon>
        <taxon>Craniata</taxon>
        <taxon>Vertebrata</taxon>
        <taxon>Euteleostomi</taxon>
        <taxon>Lepidosauria</taxon>
        <taxon>Squamata</taxon>
        <taxon>Bifurcata</taxon>
        <taxon>Unidentata</taxon>
        <taxon>Episquamata</taxon>
        <taxon>Laterata</taxon>
        <taxon>Lacertibaenia</taxon>
        <taxon>Lacertidae</taxon>
        <taxon>Podarcis</taxon>
    </lineage>
</organism>
<evidence type="ECO:0000256" key="1">
    <source>
        <dbReference type="SAM" id="Phobius"/>
    </source>
</evidence>
<reference evidence="2" key="2">
    <citation type="submission" date="2025-08" db="UniProtKB">
        <authorList>
            <consortium name="Ensembl"/>
        </authorList>
    </citation>
    <scope>IDENTIFICATION</scope>
</reference>
<evidence type="ECO:0008006" key="4">
    <source>
        <dbReference type="Google" id="ProtNLM"/>
    </source>
</evidence>
<reference evidence="2 3" key="1">
    <citation type="journal article" date="2019" name="Proc. Natl. Acad. Sci. U.S.A.">
        <title>Regulatory changes in pterin and carotenoid genes underlie balanced color polymorphisms in the wall lizard.</title>
        <authorList>
            <person name="Andrade P."/>
            <person name="Pinho C."/>
            <person name="Perez I de Lanuza G."/>
            <person name="Afonso S."/>
            <person name="Brejcha J."/>
            <person name="Rubin C.J."/>
            <person name="Wallerman O."/>
            <person name="Pereira P."/>
            <person name="Sabatino S.J."/>
            <person name="Bellati A."/>
            <person name="Pellitteri-Rosa D."/>
            <person name="Bosakova Z."/>
            <person name="Bunikis I."/>
            <person name="Carretero M.A."/>
            <person name="Feiner N."/>
            <person name="Marsik P."/>
            <person name="Pauperio F."/>
            <person name="Salvi D."/>
            <person name="Soler L."/>
            <person name="While G.M."/>
            <person name="Uller T."/>
            <person name="Font E."/>
            <person name="Andersson L."/>
            <person name="Carneiro M."/>
        </authorList>
    </citation>
    <scope>NUCLEOTIDE SEQUENCE</scope>
</reference>
<protein>
    <recommendedName>
        <fullName evidence="4">PET117 cytochrome c oxidase chaperone</fullName>
    </recommendedName>
</protein>
<dbReference type="InterPro" id="IPR031568">
    <property type="entry name" value="Pet117"/>
</dbReference>
<dbReference type="Proteomes" id="UP000472272">
    <property type="component" value="Chromosome 7"/>
</dbReference>
<dbReference type="AlphaFoldDB" id="A0A670IGL2"/>
<dbReference type="Ensembl" id="ENSPMRT00000011533.1">
    <property type="protein sequence ID" value="ENSPMRP00000010811.1"/>
    <property type="gene ID" value="ENSPMRG00000007181.1"/>
</dbReference>